<dbReference type="GO" id="GO:0016787">
    <property type="term" value="F:hydrolase activity"/>
    <property type="evidence" value="ECO:0007669"/>
    <property type="project" value="UniProtKB-KW"/>
</dbReference>
<proteinExistence type="inferred from homology"/>
<evidence type="ECO:0000259" key="2">
    <source>
        <dbReference type="Pfam" id="PF04909"/>
    </source>
</evidence>
<dbReference type="InterPro" id="IPR006680">
    <property type="entry name" value="Amidohydro-rel"/>
</dbReference>
<dbReference type="AlphaFoldDB" id="A0A2R4WEN1"/>
<keyword evidence="4" id="KW-1185">Reference proteome</keyword>
<dbReference type="EMBL" id="CP028843">
    <property type="protein sequence ID" value="AWB19969.1"/>
    <property type="molecule type" value="Genomic_DNA"/>
</dbReference>
<dbReference type="Proteomes" id="UP000244755">
    <property type="component" value="Chromosome 1"/>
</dbReference>
<dbReference type="Gene3D" id="3.20.20.140">
    <property type="entry name" value="Metal-dependent hydrolases"/>
    <property type="match status" value="1"/>
</dbReference>
<dbReference type="KEGG" id="mee:DA075_02665"/>
<evidence type="ECO:0000313" key="4">
    <source>
        <dbReference type="Proteomes" id="UP000244755"/>
    </source>
</evidence>
<dbReference type="PANTHER" id="PTHR43569:SF2">
    <property type="entry name" value="AMIDOHYDROLASE-RELATED DOMAIN-CONTAINING PROTEIN"/>
    <property type="match status" value="1"/>
</dbReference>
<accession>A0A2R4WEN1</accession>
<gene>
    <name evidence="3" type="ORF">DA075_02665</name>
</gene>
<evidence type="ECO:0000256" key="1">
    <source>
        <dbReference type="ARBA" id="ARBA00038310"/>
    </source>
</evidence>
<dbReference type="PANTHER" id="PTHR43569">
    <property type="entry name" value="AMIDOHYDROLASE"/>
    <property type="match status" value="1"/>
</dbReference>
<sequence>MPGRVPRIDAHHHLWRLADRPGRWPPPELAALHRDFTPDDLAPLLAAAGLDGTVLVQTLEDEAETAAMLALAARNPVILGVVGWTDLKAADAPERIARLARDQWLRGLRPMLQDHPDDDWIADPCLAPAADAMAAHDLAFDALVRPRQLPHLLTFAARHPALRVVIDHGAKPAIGQGGSPGWGEALAALAALPNVACKLSGLLTEAGEGGAEAVRPYAEAILALFGPGRVMWGSDWPVLTLAGEYGDWLAQSRDLVPPAHHDAVFGANAAAFYRLDRP</sequence>
<dbReference type="SUPFAM" id="SSF51556">
    <property type="entry name" value="Metallo-dependent hydrolases"/>
    <property type="match status" value="1"/>
</dbReference>
<comment type="similarity">
    <text evidence="1">Belongs to the metallo-dependent hydrolases superfamily.</text>
</comment>
<dbReference type="Pfam" id="PF04909">
    <property type="entry name" value="Amidohydro_2"/>
    <property type="match status" value="1"/>
</dbReference>
<name>A0A2R4WEN1_9HYPH</name>
<organism evidence="3 4">
    <name type="scientific">Methylobacterium currus</name>
    <dbReference type="NCBI Taxonomy" id="2051553"/>
    <lineage>
        <taxon>Bacteria</taxon>
        <taxon>Pseudomonadati</taxon>
        <taxon>Pseudomonadota</taxon>
        <taxon>Alphaproteobacteria</taxon>
        <taxon>Hyphomicrobiales</taxon>
        <taxon>Methylobacteriaceae</taxon>
        <taxon>Methylobacterium</taxon>
    </lineage>
</organism>
<protein>
    <submittedName>
        <fullName evidence="3">Amidohydrolase</fullName>
    </submittedName>
</protein>
<reference evidence="3 4" key="1">
    <citation type="submission" date="2018-04" db="EMBL/GenBank/DDBJ databases">
        <title>Methylobacterium sp. PR1016A genome.</title>
        <authorList>
            <person name="Park W."/>
        </authorList>
    </citation>
    <scope>NUCLEOTIDE SEQUENCE [LARGE SCALE GENOMIC DNA]</scope>
    <source>
        <strain evidence="3 4">PR1016A</strain>
    </source>
</reference>
<dbReference type="OrthoDB" id="9787654at2"/>
<feature type="domain" description="Amidohydrolase-related" evidence="2">
    <location>
        <begin position="8"/>
        <end position="275"/>
    </location>
</feature>
<keyword evidence="3" id="KW-0378">Hydrolase</keyword>
<dbReference type="InterPro" id="IPR052350">
    <property type="entry name" value="Metallo-dep_Lactonases"/>
</dbReference>
<evidence type="ECO:0000313" key="3">
    <source>
        <dbReference type="EMBL" id="AWB19969.1"/>
    </source>
</evidence>
<dbReference type="RefSeq" id="WP_099951885.1">
    <property type="nucleotide sequence ID" value="NZ_CP028843.1"/>
</dbReference>
<dbReference type="InterPro" id="IPR032466">
    <property type="entry name" value="Metal_Hydrolase"/>
</dbReference>